<evidence type="ECO:0000313" key="1">
    <source>
        <dbReference type="EMBL" id="PPE74443.1"/>
    </source>
</evidence>
<dbReference type="AlphaFoldDB" id="A0A2S5THI0"/>
<keyword evidence="1" id="KW-0378">Hydrolase</keyword>
<protein>
    <submittedName>
        <fullName evidence="1">Alpha/beta hydrolase</fullName>
    </submittedName>
</protein>
<evidence type="ECO:0000313" key="2">
    <source>
        <dbReference type="Proteomes" id="UP000238220"/>
    </source>
</evidence>
<proteinExistence type="predicted"/>
<dbReference type="InterPro" id="IPR029058">
    <property type="entry name" value="AB_hydrolase_fold"/>
</dbReference>
<keyword evidence="2" id="KW-1185">Reference proteome</keyword>
<dbReference type="InterPro" id="IPR010662">
    <property type="entry name" value="RBBP9/YdeN"/>
</dbReference>
<dbReference type="GO" id="GO:0016787">
    <property type="term" value="F:hydrolase activity"/>
    <property type="evidence" value="ECO:0007669"/>
    <property type="project" value="UniProtKB-KW"/>
</dbReference>
<dbReference type="RefSeq" id="WP_104229601.1">
    <property type="nucleotide sequence ID" value="NZ_PSNW01000003.1"/>
</dbReference>
<dbReference type="Proteomes" id="UP000238220">
    <property type="component" value="Unassembled WGS sequence"/>
</dbReference>
<accession>A0A2S5THI0</accession>
<dbReference type="OrthoDB" id="9804993at2"/>
<dbReference type="EMBL" id="PSNW01000003">
    <property type="protein sequence ID" value="PPE74443.1"/>
    <property type="molecule type" value="Genomic_DNA"/>
</dbReference>
<organism evidence="1 2">
    <name type="scientific">Solimonas fluminis</name>
    <dbReference type="NCBI Taxonomy" id="2086571"/>
    <lineage>
        <taxon>Bacteria</taxon>
        <taxon>Pseudomonadati</taxon>
        <taxon>Pseudomonadota</taxon>
        <taxon>Gammaproteobacteria</taxon>
        <taxon>Nevskiales</taxon>
        <taxon>Nevskiaceae</taxon>
        <taxon>Solimonas</taxon>
    </lineage>
</organism>
<dbReference type="SUPFAM" id="SSF53474">
    <property type="entry name" value="alpha/beta-Hydrolases"/>
    <property type="match status" value="1"/>
</dbReference>
<name>A0A2S5THI0_9GAMM</name>
<reference evidence="1 2" key="1">
    <citation type="submission" date="2018-02" db="EMBL/GenBank/DDBJ databases">
        <title>Genome sequencing of Solimonas sp. HR-BB.</title>
        <authorList>
            <person name="Lee Y."/>
            <person name="Jeon C.O."/>
        </authorList>
    </citation>
    <scope>NUCLEOTIDE SEQUENCE [LARGE SCALE GENOMIC DNA]</scope>
    <source>
        <strain evidence="1 2">HR-BB</strain>
    </source>
</reference>
<comment type="caution">
    <text evidence="1">The sequence shown here is derived from an EMBL/GenBank/DDBJ whole genome shotgun (WGS) entry which is preliminary data.</text>
</comment>
<sequence>MSWQANLRYLIVPGLRNSGPGHWQTHWEQSLGASRVEQADWNTPDLERWSAQVVAAVNPDPRPVVLIAHSFGTLASVHALRRVAPKVRGLLLVAPAAPEKFGITRLLPQAPLGIPSILVGSQSDPWLSQSRARALAATWDSEFLSLGDAGHVNTESGYGPWADGLNLLERLEAKHEAPRPLPRRARATPPGFTAPALAQAAGFAW</sequence>
<dbReference type="Gene3D" id="3.40.50.1820">
    <property type="entry name" value="alpha/beta hydrolase"/>
    <property type="match status" value="1"/>
</dbReference>
<dbReference type="Pfam" id="PF06821">
    <property type="entry name" value="Ser_hydrolase"/>
    <property type="match status" value="1"/>
</dbReference>
<gene>
    <name evidence="1" type="ORF">C3942_06655</name>
</gene>